<dbReference type="GO" id="GO:0016887">
    <property type="term" value="F:ATP hydrolysis activity"/>
    <property type="evidence" value="ECO:0007669"/>
    <property type="project" value="InterPro"/>
</dbReference>
<dbReference type="InterPro" id="IPR050173">
    <property type="entry name" value="ABC_transporter_C-like"/>
</dbReference>
<dbReference type="InterPro" id="IPR003439">
    <property type="entry name" value="ABC_transporter-like_ATP-bd"/>
</dbReference>
<evidence type="ECO:0000256" key="6">
    <source>
        <dbReference type="ARBA" id="ARBA00022741"/>
    </source>
</evidence>
<dbReference type="SUPFAM" id="SSF90123">
    <property type="entry name" value="ABC transporter transmembrane region"/>
    <property type="match status" value="2"/>
</dbReference>
<comment type="subcellular location">
    <subcellularLocation>
        <location evidence="1">Vacuole membrane</location>
        <topology evidence="1">Multi-pass membrane protein</topology>
    </subcellularLocation>
</comment>
<evidence type="ECO:0000256" key="10">
    <source>
        <dbReference type="SAM" id="Phobius"/>
    </source>
</evidence>
<sequence length="1091" mass="122119">MGENFKEFCGGEFWQQDDVQDLMFITGIVIFSLQLLSLLLTFFVDSVSSSTYTQPEKPPCPETRCSFPSFLTFFWVTRLILTGFKRDLREDDLWQLSRPERSDTLVPTFFKLWEKEVDRCKSRSSSSGGWLENALKGASSKNTGSKEVLTESTPLFLPPDNKTVLTMNNATRNSTTAGKIVNMMSVDVQQIMERMDGIFFGLTTPVQVIVAVVMLYQVTGPCLWESACLVFQVPLNAMLARMQKGYREKNLHFKDGRVKLFGEILNAVKVIKLYAWEQSFRNKIWDIRKKELDVMLKMVNVNAIMGLVWDMAPFLVTLTTFVAFVVSDRTNQMTAADAFVSLAYFNILRSPLNTFATMIVTTIQSFVSVERINQFLVGEDLDSDCVSHDSASGTDCTGGSIAYVPQQAWIQNATVRDNVQFGKPYIRTKYTSVIKHCQLERDLELLPAGDMTEIGEKGINLSGGQKQRVSLARAMYSENDVYLLDDPLSAVDSHVGKALFKNVIGPEGLLKDKTRILVTHGVHWLPMVDEIIVMQDGKISERGSYDYLVSNNGPFAQSLKTFLTEVADDPVEDPEMAAIEKNMLEQLDSVETSKGSSHDDLSSSFSSGRFLLLNYFSAIFLVAFNWIYWRRMVYAAQEMHSKLANRLLRYPMNFFDTTPIGRILNRVSRDVDTVDSTLPVHVKGVLVHSSTVLVTIIVIMSVSPITGAVLFPVILVYYFCQKFFVPTSRQLKRIESVTRTPLYVLLFETLTGASSVRAYGATDRFREQAKNIVDHNQVFFFATHASVRWLQWNLDFLSSLVIFSAGLFEIISSSSSEVDAGNAGLSVSYALQADWIIPSQRPPTGWPQQGEVCFQDYKTRYREGLDLVLKGIGFTIKPGEKVGVVGRTGAGKTSLTLSLFRLIEAVGGSIIIDGVDISSIGLHDLRSHLTILPQEPVLFSGSLRFNLDPFDEYPDVQLWTALERAHLRGALDDISEGLDFDCGEEGSNLSVGQRQLVCLARALLRKTTILVLDEATAAVDMETDTLIQTTIRTAFNNCTVITIAHRLNTIMDYDRILVMDAGEVREFDAPKALLSDKHSIFYSMAKDAGII</sequence>
<feature type="domain" description="ABC transmembrane type-1" evidence="12">
    <location>
        <begin position="164"/>
        <end position="364"/>
    </location>
</feature>
<keyword evidence="8 10" id="KW-1133">Transmembrane helix</keyword>
<keyword evidence="9 10" id="KW-0472">Membrane</keyword>
<keyword evidence="14" id="KW-1185">Reference proteome</keyword>
<dbReference type="PROSITE" id="PS00211">
    <property type="entry name" value="ABC_TRANSPORTER_1"/>
    <property type="match status" value="2"/>
</dbReference>
<dbReference type="Proteomes" id="UP000245119">
    <property type="component" value="Linkage Group LG7"/>
</dbReference>
<comment type="similarity">
    <text evidence="2">Belongs to the ABC transporter superfamily. ABCC family. Conjugate transporter (TC 3.A.1.208) subfamily.</text>
</comment>
<evidence type="ECO:0000256" key="1">
    <source>
        <dbReference type="ARBA" id="ARBA00004128"/>
    </source>
</evidence>
<dbReference type="InterPro" id="IPR017871">
    <property type="entry name" value="ABC_transporter-like_CS"/>
</dbReference>
<dbReference type="AlphaFoldDB" id="A0A2T7P0D0"/>
<feature type="transmembrane region" description="Helical" evidence="10">
    <location>
        <begin position="610"/>
        <end position="629"/>
    </location>
</feature>
<dbReference type="SUPFAM" id="SSF52540">
    <property type="entry name" value="P-loop containing nucleoside triphosphate hydrolases"/>
    <property type="match status" value="2"/>
</dbReference>
<gene>
    <name evidence="13" type="ORF">C0Q70_12020</name>
</gene>
<name>A0A2T7P0D0_POMCA</name>
<dbReference type="GO" id="GO:0005774">
    <property type="term" value="C:vacuolar membrane"/>
    <property type="evidence" value="ECO:0007669"/>
    <property type="project" value="UniProtKB-SubCell"/>
</dbReference>
<dbReference type="CDD" id="cd03244">
    <property type="entry name" value="ABCC_MRP_domain2"/>
    <property type="match status" value="1"/>
</dbReference>
<dbReference type="Pfam" id="PF00005">
    <property type="entry name" value="ABC_tran"/>
    <property type="match status" value="2"/>
</dbReference>
<dbReference type="InterPro" id="IPR027417">
    <property type="entry name" value="P-loop_NTPase"/>
</dbReference>
<keyword evidence="3" id="KW-0813">Transport</keyword>
<dbReference type="Pfam" id="PF00664">
    <property type="entry name" value="ABC_membrane"/>
    <property type="match status" value="2"/>
</dbReference>
<dbReference type="Gene3D" id="1.20.1560.10">
    <property type="entry name" value="ABC transporter type 1, transmembrane domain"/>
    <property type="match status" value="2"/>
</dbReference>
<dbReference type="STRING" id="400727.A0A2T7P0D0"/>
<comment type="caution">
    <text evidence="13">The sequence shown here is derived from an EMBL/GenBank/DDBJ whole genome shotgun (WGS) entry which is preliminary data.</text>
</comment>
<evidence type="ECO:0000256" key="8">
    <source>
        <dbReference type="ARBA" id="ARBA00022989"/>
    </source>
</evidence>
<accession>A0A2T7P0D0</accession>
<dbReference type="FunFam" id="3.40.50.300:FF:000074">
    <property type="entry name" value="Multidrug resistance-associated protein 5 isoform 1"/>
    <property type="match status" value="1"/>
</dbReference>
<keyword evidence="5" id="KW-0677">Repeat</keyword>
<keyword evidence="6" id="KW-0547">Nucleotide-binding</keyword>
<evidence type="ECO:0000256" key="7">
    <source>
        <dbReference type="ARBA" id="ARBA00022840"/>
    </source>
</evidence>
<protein>
    <submittedName>
        <fullName evidence="13">Uncharacterized protein</fullName>
    </submittedName>
</protein>
<dbReference type="FunFam" id="3.40.50.300:FF:000997">
    <property type="entry name" value="Multidrug resistance-associated protein 1"/>
    <property type="match status" value="1"/>
</dbReference>
<evidence type="ECO:0000256" key="9">
    <source>
        <dbReference type="ARBA" id="ARBA00023136"/>
    </source>
</evidence>
<dbReference type="GO" id="GO:0140359">
    <property type="term" value="F:ABC-type transporter activity"/>
    <property type="evidence" value="ECO:0007669"/>
    <property type="project" value="InterPro"/>
</dbReference>
<feature type="transmembrane region" description="Helical" evidence="10">
    <location>
        <begin position="299"/>
        <end position="326"/>
    </location>
</feature>
<dbReference type="InterPro" id="IPR003593">
    <property type="entry name" value="AAA+_ATPase"/>
</dbReference>
<evidence type="ECO:0000256" key="4">
    <source>
        <dbReference type="ARBA" id="ARBA00022692"/>
    </source>
</evidence>
<dbReference type="PROSITE" id="PS50929">
    <property type="entry name" value="ABC_TM1F"/>
    <property type="match status" value="2"/>
</dbReference>
<organism evidence="13 14">
    <name type="scientific">Pomacea canaliculata</name>
    <name type="common">Golden apple snail</name>
    <dbReference type="NCBI Taxonomy" id="400727"/>
    <lineage>
        <taxon>Eukaryota</taxon>
        <taxon>Metazoa</taxon>
        <taxon>Spiralia</taxon>
        <taxon>Lophotrochozoa</taxon>
        <taxon>Mollusca</taxon>
        <taxon>Gastropoda</taxon>
        <taxon>Caenogastropoda</taxon>
        <taxon>Architaenioglossa</taxon>
        <taxon>Ampullarioidea</taxon>
        <taxon>Ampullariidae</taxon>
        <taxon>Pomacea</taxon>
    </lineage>
</organism>
<evidence type="ECO:0000256" key="3">
    <source>
        <dbReference type="ARBA" id="ARBA00022448"/>
    </source>
</evidence>
<keyword evidence="7" id="KW-0067">ATP-binding</keyword>
<evidence type="ECO:0000256" key="2">
    <source>
        <dbReference type="ARBA" id="ARBA00009726"/>
    </source>
</evidence>
<feature type="transmembrane region" description="Helical" evidence="10">
    <location>
        <begin position="22"/>
        <end position="44"/>
    </location>
</feature>
<dbReference type="SMART" id="SM00382">
    <property type="entry name" value="AAA"/>
    <property type="match status" value="1"/>
</dbReference>
<feature type="domain" description="ABC transporter" evidence="11">
    <location>
        <begin position="296"/>
        <end position="561"/>
    </location>
</feature>
<evidence type="ECO:0000259" key="12">
    <source>
        <dbReference type="PROSITE" id="PS50929"/>
    </source>
</evidence>
<keyword evidence="4 10" id="KW-0812">Transmembrane</keyword>
<proteinExistence type="inferred from homology"/>
<dbReference type="EMBL" id="PZQS01000007">
    <property type="protein sequence ID" value="PVD26872.1"/>
    <property type="molecule type" value="Genomic_DNA"/>
</dbReference>
<dbReference type="CDD" id="cd03250">
    <property type="entry name" value="ABCC_MRP_domain1"/>
    <property type="match status" value="1"/>
</dbReference>
<dbReference type="InterPro" id="IPR036640">
    <property type="entry name" value="ABC1_TM_sf"/>
</dbReference>
<reference evidence="13 14" key="1">
    <citation type="submission" date="2018-04" db="EMBL/GenBank/DDBJ databases">
        <title>The genome of golden apple snail Pomacea canaliculata provides insight into stress tolerance and invasive adaptation.</title>
        <authorList>
            <person name="Liu C."/>
            <person name="Liu B."/>
            <person name="Ren Y."/>
            <person name="Zhang Y."/>
            <person name="Wang H."/>
            <person name="Li S."/>
            <person name="Jiang F."/>
            <person name="Yin L."/>
            <person name="Zhang G."/>
            <person name="Qian W."/>
            <person name="Fan W."/>
        </authorList>
    </citation>
    <scope>NUCLEOTIDE SEQUENCE [LARGE SCALE GENOMIC DNA]</scope>
    <source>
        <strain evidence="13">SZHN2017</strain>
        <tissue evidence="13">Muscle</tissue>
    </source>
</reference>
<dbReference type="Gene3D" id="3.40.50.300">
    <property type="entry name" value="P-loop containing nucleotide triphosphate hydrolases"/>
    <property type="match status" value="2"/>
</dbReference>
<evidence type="ECO:0000313" key="14">
    <source>
        <dbReference type="Proteomes" id="UP000245119"/>
    </source>
</evidence>
<dbReference type="PROSITE" id="PS50893">
    <property type="entry name" value="ABC_TRANSPORTER_2"/>
    <property type="match status" value="2"/>
</dbReference>
<dbReference type="OrthoDB" id="6500128at2759"/>
<dbReference type="PANTHER" id="PTHR24223:SF443">
    <property type="entry name" value="MULTIDRUG-RESISTANCE LIKE PROTEIN 1, ISOFORM I"/>
    <property type="match status" value="1"/>
</dbReference>
<feature type="transmembrane region" description="Helical" evidence="10">
    <location>
        <begin position="692"/>
        <end position="719"/>
    </location>
</feature>
<dbReference type="PANTHER" id="PTHR24223">
    <property type="entry name" value="ATP-BINDING CASSETTE SUB-FAMILY C"/>
    <property type="match status" value="1"/>
</dbReference>
<feature type="domain" description="ABC transporter" evidence="11">
    <location>
        <begin position="852"/>
        <end position="1086"/>
    </location>
</feature>
<evidence type="ECO:0000259" key="11">
    <source>
        <dbReference type="PROSITE" id="PS50893"/>
    </source>
</evidence>
<feature type="transmembrane region" description="Helical" evidence="10">
    <location>
        <begin position="198"/>
        <end position="217"/>
    </location>
</feature>
<dbReference type="InterPro" id="IPR011527">
    <property type="entry name" value="ABC1_TM_dom"/>
</dbReference>
<evidence type="ECO:0000313" key="13">
    <source>
        <dbReference type="EMBL" id="PVD26872.1"/>
    </source>
</evidence>
<dbReference type="GO" id="GO:0005524">
    <property type="term" value="F:ATP binding"/>
    <property type="evidence" value="ECO:0007669"/>
    <property type="project" value="UniProtKB-KW"/>
</dbReference>
<feature type="domain" description="ABC transmembrane type-1" evidence="12">
    <location>
        <begin position="618"/>
        <end position="833"/>
    </location>
</feature>
<evidence type="ECO:0000256" key="5">
    <source>
        <dbReference type="ARBA" id="ARBA00022737"/>
    </source>
</evidence>